<organism evidence="5 6">
    <name type="scientific">Paractinoplanes deccanensis</name>
    <dbReference type="NCBI Taxonomy" id="113561"/>
    <lineage>
        <taxon>Bacteria</taxon>
        <taxon>Bacillati</taxon>
        <taxon>Actinomycetota</taxon>
        <taxon>Actinomycetes</taxon>
        <taxon>Micromonosporales</taxon>
        <taxon>Micromonosporaceae</taxon>
        <taxon>Paractinoplanes</taxon>
    </lineage>
</organism>
<feature type="domain" description="HTH araC/xylS-type" evidence="4">
    <location>
        <begin position="212"/>
        <end position="313"/>
    </location>
</feature>
<proteinExistence type="predicted"/>
<dbReference type="EMBL" id="BOMI01000013">
    <property type="protein sequence ID" value="GID72280.1"/>
    <property type="molecule type" value="Genomic_DNA"/>
</dbReference>
<accession>A0ABQ3XX03</accession>
<dbReference type="PROSITE" id="PS00041">
    <property type="entry name" value="HTH_ARAC_FAMILY_1"/>
    <property type="match status" value="1"/>
</dbReference>
<dbReference type="PROSITE" id="PS01124">
    <property type="entry name" value="HTH_ARAC_FAMILY_2"/>
    <property type="match status" value="1"/>
</dbReference>
<name>A0ABQ3XX03_9ACTN</name>
<keyword evidence="2" id="KW-0238">DNA-binding</keyword>
<dbReference type="Pfam" id="PF12833">
    <property type="entry name" value="HTH_18"/>
    <property type="match status" value="1"/>
</dbReference>
<keyword evidence="3" id="KW-0804">Transcription</keyword>
<evidence type="ECO:0000313" key="5">
    <source>
        <dbReference type="EMBL" id="GID72280.1"/>
    </source>
</evidence>
<dbReference type="SMART" id="SM00342">
    <property type="entry name" value="HTH_ARAC"/>
    <property type="match status" value="1"/>
</dbReference>
<dbReference type="InterPro" id="IPR018060">
    <property type="entry name" value="HTH_AraC"/>
</dbReference>
<evidence type="ECO:0000256" key="2">
    <source>
        <dbReference type="ARBA" id="ARBA00023125"/>
    </source>
</evidence>
<sequence>MISVFETTDLDKAYEMLSRTYARARITVTGGRPSMRIAQMDLGPLFLDHVTFAMSHRADLGPMGRTAIGRAIAGHIHCRIGRDVIEHNPGDLFVGNHPDRDLHTDSHNHDGEYARFPPGIFAQVADAAPGRVARPIHFTGYRPVSLRAASLWNKTYDHVRDYVAGLSPEAEPLLVGSAVQILASVTLSAFPNTALQDPTIEDRHDAHPATLRRAITFIEEYAHQDITPADMAAAARVTIRALQLAFRRHLGMTPTAYLRRVRLEQAHRQLLEADPATTTVSAVAMQWGFASHSSFTAHYRAAYGVLPSATLRRR</sequence>
<evidence type="ECO:0000259" key="4">
    <source>
        <dbReference type="PROSITE" id="PS01124"/>
    </source>
</evidence>
<gene>
    <name evidence="5" type="ORF">Ade02nite_09210</name>
</gene>
<evidence type="ECO:0000313" key="6">
    <source>
        <dbReference type="Proteomes" id="UP000609879"/>
    </source>
</evidence>
<dbReference type="InterPro" id="IPR050204">
    <property type="entry name" value="AraC_XylS_family_regulators"/>
</dbReference>
<dbReference type="PANTHER" id="PTHR46796:SF12">
    <property type="entry name" value="HTH-TYPE DNA-BINDING TRANSCRIPTIONAL ACTIVATOR EUTR"/>
    <property type="match status" value="1"/>
</dbReference>
<dbReference type="InterPro" id="IPR018062">
    <property type="entry name" value="HTH_AraC-typ_CS"/>
</dbReference>
<evidence type="ECO:0000256" key="1">
    <source>
        <dbReference type="ARBA" id="ARBA00023015"/>
    </source>
</evidence>
<reference evidence="5 6" key="1">
    <citation type="submission" date="2021-01" db="EMBL/GenBank/DDBJ databases">
        <title>Whole genome shotgun sequence of Actinoplanes deccanensis NBRC 13994.</title>
        <authorList>
            <person name="Komaki H."/>
            <person name="Tamura T."/>
        </authorList>
    </citation>
    <scope>NUCLEOTIDE SEQUENCE [LARGE SCALE GENOMIC DNA]</scope>
    <source>
        <strain evidence="5 6">NBRC 13994</strain>
    </source>
</reference>
<dbReference type="RefSeq" id="WP_203760230.1">
    <property type="nucleotide sequence ID" value="NZ_BAAABO010000025.1"/>
</dbReference>
<evidence type="ECO:0000256" key="3">
    <source>
        <dbReference type="ARBA" id="ARBA00023163"/>
    </source>
</evidence>
<protein>
    <recommendedName>
        <fullName evidence="4">HTH araC/xylS-type domain-containing protein</fullName>
    </recommendedName>
</protein>
<dbReference type="Proteomes" id="UP000609879">
    <property type="component" value="Unassembled WGS sequence"/>
</dbReference>
<comment type="caution">
    <text evidence="5">The sequence shown here is derived from an EMBL/GenBank/DDBJ whole genome shotgun (WGS) entry which is preliminary data.</text>
</comment>
<keyword evidence="1" id="KW-0805">Transcription regulation</keyword>
<dbReference type="SUPFAM" id="SSF46689">
    <property type="entry name" value="Homeodomain-like"/>
    <property type="match status" value="2"/>
</dbReference>
<dbReference type="PANTHER" id="PTHR46796">
    <property type="entry name" value="HTH-TYPE TRANSCRIPTIONAL ACTIVATOR RHAS-RELATED"/>
    <property type="match status" value="1"/>
</dbReference>
<dbReference type="InterPro" id="IPR009057">
    <property type="entry name" value="Homeodomain-like_sf"/>
</dbReference>
<keyword evidence="6" id="KW-1185">Reference proteome</keyword>
<dbReference type="Gene3D" id="1.10.10.60">
    <property type="entry name" value="Homeodomain-like"/>
    <property type="match status" value="1"/>
</dbReference>